<name>A0A7X0L2L6_9ACTN</name>
<dbReference type="GO" id="GO:0006950">
    <property type="term" value="P:response to stress"/>
    <property type="evidence" value="ECO:0007669"/>
    <property type="project" value="TreeGrafter"/>
</dbReference>
<dbReference type="SMART" id="SM00347">
    <property type="entry name" value="HTH_MARR"/>
    <property type="match status" value="1"/>
</dbReference>
<dbReference type="Pfam" id="PF12802">
    <property type="entry name" value="MarR_2"/>
    <property type="match status" value="1"/>
</dbReference>
<dbReference type="EMBL" id="JACHMQ010000001">
    <property type="protein sequence ID" value="MBB6399647.1"/>
    <property type="molecule type" value="Genomic_DNA"/>
</dbReference>
<gene>
    <name evidence="3" type="ORF">BKA00_006561</name>
</gene>
<dbReference type="AlphaFoldDB" id="A0A7X0L2L6"/>
<keyword evidence="3" id="KW-0238">DNA-binding</keyword>
<sequence length="195" mass="21518">MAETMTGDATTTEETKAPATTGETTTGETAPGETAPEPHWLDDDEQETWRAFLWTSRLLGEALDRQLQRDSGLPHAYYMILAMLSEAPGRALTMTGLAEIVHSSPSRLSHAVNRLEEAGWVSRCKPASDRRTTIARLTDEGYAVLAKAAPGHVTEVRRHLFDPLTREQVLEFREILHALLGSLDPDREAPCAREA</sequence>
<keyword evidence="4" id="KW-1185">Reference proteome</keyword>
<dbReference type="Proteomes" id="UP000546324">
    <property type="component" value="Unassembled WGS sequence"/>
</dbReference>
<feature type="region of interest" description="Disordered" evidence="1">
    <location>
        <begin position="1"/>
        <end position="42"/>
    </location>
</feature>
<proteinExistence type="predicted"/>
<dbReference type="PROSITE" id="PS50995">
    <property type="entry name" value="HTH_MARR_2"/>
    <property type="match status" value="1"/>
</dbReference>
<dbReference type="GO" id="GO:0003677">
    <property type="term" value="F:DNA binding"/>
    <property type="evidence" value="ECO:0007669"/>
    <property type="project" value="UniProtKB-KW"/>
</dbReference>
<dbReference type="SUPFAM" id="SSF46785">
    <property type="entry name" value="Winged helix' DNA-binding domain"/>
    <property type="match status" value="1"/>
</dbReference>
<feature type="domain" description="HTH marR-type" evidence="2">
    <location>
        <begin position="45"/>
        <end position="181"/>
    </location>
</feature>
<dbReference type="Gene3D" id="1.10.10.10">
    <property type="entry name" value="Winged helix-like DNA-binding domain superfamily/Winged helix DNA-binding domain"/>
    <property type="match status" value="1"/>
</dbReference>
<dbReference type="PRINTS" id="PR00598">
    <property type="entry name" value="HTHMARR"/>
</dbReference>
<reference evidence="3 4" key="1">
    <citation type="submission" date="2020-08" db="EMBL/GenBank/DDBJ databases">
        <title>Sequencing the genomes of 1000 actinobacteria strains.</title>
        <authorList>
            <person name="Klenk H.-P."/>
        </authorList>
    </citation>
    <scope>NUCLEOTIDE SEQUENCE [LARGE SCALE GENOMIC DNA]</scope>
    <source>
        <strain evidence="3 4">DSM 43675</strain>
    </source>
</reference>
<organism evidence="3 4">
    <name type="scientific">Actinomadura coerulea</name>
    <dbReference type="NCBI Taxonomy" id="46159"/>
    <lineage>
        <taxon>Bacteria</taxon>
        <taxon>Bacillati</taxon>
        <taxon>Actinomycetota</taxon>
        <taxon>Actinomycetes</taxon>
        <taxon>Streptosporangiales</taxon>
        <taxon>Thermomonosporaceae</taxon>
        <taxon>Actinomadura</taxon>
    </lineage>
</organism>
<dbReference type="CDD" id="cd00090">
    <property type="entry name" value="HTH_ARSR"/>
    <property type="match status" value="1"/>
</dbReference>
<protein>
    <submittedName>
        <fullName evidence="3">DNA-binding MarR family transcriptional regulator</fullName>
    </submittedName>
</protein>
<feature type="compositionally biased region" description="Low complexity" evidence="1">
    <location>
        <begin position="1"/>
        <end position="38"/>
    </location>
</feature>
<evidence type="ECO:0000313" key="3">
    <source>
        <dbReference type="EMBL" id="MBB6399647.1"/>
    </source>
</evidence>
<dbReference type="PANTHER" id="PTHR33164:SF99">
    <property type="entry name" value="MARR FAMILY REGULATORY PROTEIN"/>
    <property type="match status" value="1"/>
</dbReference>
<evidence type="ECO:0000256" key="1">
    <source>
        <dbReference type="SAM" id="MobiDB-lite"/>
    </source>
</evidence>
<dbReference type="InterPro" id="IPR039422">
    <property type="entry name" value="MarR/SlyA-like"/>
</dbReference>
<dbReference type="GO" id="GO:0003700">
    <property type="term" value="F:DNA-binding transcription factor activity"/>
    <property type="evidence" value="ECO:0007669"/>
    <property type="project" value="InterPro"/>
</dbReference>
<dbReference type="PANTHER" id="PTHR33164">
    <property type="entry name" value="TRANSCRIPTIONAL REGULATOR, MARR FAMILY"/>
    <property type="match status" value="1"/>
</dbReference>
<dbReference type="RefSeq" id="WP_230298806.1">
    <property type="nucleotide sequence ID" value="NZ_JACHMQ010000001.1"/>
</dbReference>
<evidence type="ECO:0000259" key="2">
    <source>
        <dbReference type="PROSITE" id="PS50995"/>
    </source>
</evidence>
<dbReference type="InterPro" id="IPR000835">
    <property type="entry name" value="HTH_MarR-typ"/>
</dbReference>
<evidence type="ECO:0000313" key="4">
    <source>
        <dbReference type="Proteomes" id="UP000546324"/>
    </source>
</evidence>
<accession>A0A7X0L2L6</accession>
<comment type="caution">
    <text evidence="3">The sequence shown here is derived from an EMBL/GenBank/DDBJ whole genome shotgun (WGS) entry which is preliminary data.</text>
</comment>
<dbReference type="InterPro" id="IPR036390">
    <property type="entry name" value="WH_DNA-bd_sf"/>
</dbReference>
<dbReference type="InterPro" id="IPR036388">
    <property type="entry name" value="WH-like_DNA-bd_sf"/>
</dbReference>
<dbReference type="InterPro" id="IPR011991">
    <property type="entry name" value="ArsR-like_HTH"/>
</dbReference>